<feature type="domain" description="Acyltransferase 3" evidence="2">
    <location>
        <begin position="19"/>
        <end position="325"/>
    </location>
</feature>
<organism evidence="3 4">
    <name type="scientific">Pseudaquabacterium rugosum</name>
    <dbReference type="NCBI Taxonomy" id="2984194"/>
    <lineage>
        <taxon>Bacteria</taxon>
        <taxon>Pseudomonadati</taxon>
        <taxon>Pseudomonadota</taxon>
        <taxon>Betaproteobacteria</taxon>
        <taxon>Burkholderiales</taxon>
        <taxon>Sphaerotilaceae</taxon>
        <taxon>Pseudaquabacterium</taxon>
    </lineage>
</organism>
<dbReference type="Pfam" id="PF01757">
    <property type="entry name" value="Acyl_transf_3"/>
    <property type="match status" value="1"/>
</dbReference>
<feature type="transmembrane region" description="Helical" evidence="1">
    <location>
        <begin position="127"/>
        <end position="144"/>
    </location>
</feature>
<comment type="caution">
    <text evidence="3">The sequence shown here is derived from an EMBL/GenBank/DDBJ whole genome shotgun (WGS) entry which is preliminary data.</text>
</comment>
<feature type="transmembrane region" description="Helical" evidence="1">
    <location>
        <begin position="249"/>
        <end position="268"/>
    </location>
</feature>
<dbReference type="Proteomes" id="UP001368500">
    <property type="component" value="Unassembled WGS sequence"/>
</dbReference>
<keyword evidence="1" id="KW-0472">Membrane</keyword>
<accession>A0ABU9B3Z7</accession>
<reference evidence="3 4" key="1">
    <citation type="submission" date="2024-04" db="EMBL/GenBank/DDBJ databases">
        <title>Novel species of the genus Ideonella isolated from streams.</title>
        <authorList>
            <person name="Lu H."/>
        </authorList>
    </citation>
    <scope>NUCLEOTIDE SEQUENCE [LARGE SCALE GENOMIC DNA]</scope>
    <source>
        <strain evidence="3 4">BYS139W</strain>
    </source>
</reference>
<feature type="transmembrane region" description="Helical" evidence="1">
    <location>
        <begin position="305"/>
        <end position="325"/>
    </location>
</feature>
<dbReference type="EC" id="2.3.1.-" evidence="3"/>
<proteinExistence type="predicted"/>
<feature type="transmembrane region" description="Helical" evidence="1">
    <location>
        <begin position="280"/>
        <end position="299"/>
    </location>
</feature>
<feature type="transmembrane region" description="Helical" evidence="1">
    <location>
        <begin position="55"/>
        <end position="75"/>
    </location>
</feature>
<dbReference type="GO" id="GO:0016746">
    <property type="term" value="F:acyltransferase activity"/>
    <property type="evidence" value="ECO:0007669"/>
    <property type="project" value="UniProtKB-KW"/>
</dbReference>
<feature type="transmembrane region" description="Helical" evidence="1">
    <location>
        <begin position="151"/>
        <end position="166"/>
    </location>
</feature>
<keyword evidence="3" id="KW-0808">Transferase</keyword>
<evidence type="ECO:0000256" key="1">
    <source>
        <dbReference type="SAM" id="Phobius"/>
    </source>
</evidence>
<evidence type="ECO:0000313" key="4">
    <source>
        <dbReference type="Proteomes" id="UP001368500"/>
    </source>
</evidence>
<keyword evidence="1" id="KW-1133">Transmembrane helix</keyword>
<evidence type="ECO:0000259" key="2">
    <source>
        <dbReference type="Pfam" id="PF01757"/>
    </source>
</evidence>
<sequence>MVASDRRSAPPGPPARRLPGIDLLKIVLAVMVVGLHAQLWRQDHPLAGQLLGEGLFRLAVPTFLLINGWFFGALGDRGRQRAWIGKLLRLYLAWSLIYGADLVQTALASPQPGWTALRLLLLGDRHLWYLPAAATAAGLCWLGLDRHPRALLALMAAGWLYGFALQDGVPADAPLPGFGDLDGRPWAWRNVLGVGLPFFGLGLLLQRQAWVSRLPARHAAGLAALGLLAVLAEAWWHVQAGTADRDRDLLLSLLPAAPALLLAALRLGERWPPGLVPRETARLAHGVYFSHMALILAIQHGAAPASGTLMLAALTGALLISALLLRSRHTRWLVG</sequence>
<dbReference type="RefSeq" id="WP_341372197.1">
    <property type="nucleotide sequence ID" value="NZ_JBBUTF010000001.1"/>
</dbReference>
<name>A0ABU9B3Z7_9BURK</name>
<keyword evidence="1" id="KW-0812">Transmembrane</keyword>
<evidence type="ECO:0000313" key="3">
    <source>
        <dbReference type="EMBL" id="MEK8024411.1"/>
    </source>
</evidence>
<feature type="transmembrane region" description="Helical" evidence="1">
    <location>
        <begin position="186"/>
        <end position="206"/>
    </location>
</feature>
<dbReference type="EMBL" id="JBBUTF010000001">
    <property type="protein sequence ID" value="MEK8024411.1"/>
    <property type="molecule type" value="Genomic_DNA"/>
</dbReference>
<feature type="transmembrane region" description="Helical" evidence="1">
    <location>
        <begin position="87"/>
        <end position="107"/>
    </location>
</feature>
<dbReference type="InterPro" id="IPR002656">
    <property type="entry name" value="Acyl_transf_3_dom"/>
</dbReference>
<keyword evidence="4" id="KW-1185">Reference proteome</keyword>
<feature type="transmembrane region" description="Helical" evidence="1">
    <location>
        <begin position="218"/>
        <end position="237"/>
    </location>
</feature>
<keyword evidence="3" id="KW-0012">Acyltransferase</keyword>
<feature type="transmembrane region" description="Helical" evidence="1">
    <location>
        <begin position="21"/>
        <end position="40"/>
    </location>
</feature>
<protein>
    <submittedName>
        <fullName evidence="3">Acyltransferase</fullName>
        <ecNumber evidence="3">2.3.1.-</ecNumber>
    </submittedName>
</protein>
<gene>
    <name evidence="3" type="ORF">AACH11_00315</name>
</gene>